<dbReference type="SUPFAM" id="SSF49562">
    <property type="entry name" value="C2 domain (Calcium/lipid-binding domain, CaLB)"/>
    <property type="match status" value="1"/>
</dbReference>
<comment type="caution">
    <text evidence="2">The sequence shown here is derived from an EMBL/GenBank/DDBJ whole genome shotgun (WGS) entry which is preliminary data.</text>
</comment>
<dbReference type="InterPro" id="IPR000008">
    <property type="entry name" value="C2_dom"/>
</dbReference>
<gene>
    <name evidence="2" type="ORF">M9458_005699</name>
</gene>
<evidence type="ECO:0000313" key="2">
    <source>
        <dbReference type="EMBL" id="KAL0197159.1"/>
    </source>
</evidence>
<feature type="domain" description="C2" evidence="1">
    <location>
        <begin position="3"/>
        <end position="31"/>
    </location>
</feature>
<dbReference type="Pfam" id="PF00168">
    <property type="entry name" value="C2"/>
    <property type="match status" value="1"/>
</dbReference>
<protein>
    <recommendedName>
        <fullName evidence="1">C2 domain-containing protein</fullName>
    </recommendedName>
</protein>
<feature type="non-terminal residue" evidence="2">
    <location>
        <position position="53"/>
    </location>
</feature>
<name>A0ABD0RF52_CIRMR</name>
<evidence type="ECO:0000259" key="1">
    <source>
        <dbReference type="Pfam" id="PF00168"/>
    </source>
</evidence>
<dbReference type="Proteomes" id="UP001529510">
    <property type="component" value="Unassembled WGS sequence"/>
</dbReference>
<sequence>HRCACLTFTVMDYDWLSTNDFAGEAVAPLSDFCWPGRPSATPAGKTLQPVILH</sequence>
<proteinExistence type="predicted"/>
<accession>A0ABD0RF52</accession>
<feature type="non-terminal residue" evidence="2">
    <location>
        <position position="1"/>
    </location>
</feature>
<dbReference type="InterPro" id="IPR035892">
    <property type="entry name" value="C2_domain_sf"/>
</dbReference>
<dbReference type="AlphaFoldDB" id="A0ABD0RF52"/>
<organism evidence="2 3">
    <name type="scientific">Cirrhinus mrigala</name>
    <name type="common">Mrigala</name>
    <dbReference type="NCBI Taxonomy" id="683832"/>
    <lineage>
        <taxon>Eukaryota</taxon>
        <taxon>Metazoa</taxon>
        <taxon>Chordata</taxon>
        <taxon>Craniata</taxon>
        <taxon>Vertebrata</taxon>
        <taxon>Euteleostomi</taxon>
        <taxon>Actinopterygii</taxon>
        <taxon>Neopterygii</taxon>
        <taxon>Teleostei</taxon>
        <taxon>Ostariophysi</taxon>
        <taxon>Cypriniformes</taxon>
        <taxon>Cyprinidae</taxon>
        <taxon>Labeoninae</taxon>
        <taxon>Labeonini</taxon>
        <taxon>Cirrhinus</taxon>
    </lineage>
</organism>
<dbReference type="EMBL" id="JAMKFB020000003">
    <property type="protein sequence ID" value="KAL0197159.1"/>
    <property type="molecule type" value="Genomic_DNA"/>
</dbReference>
<keyword evidence="3" id="KW-1185">Reference proteome</keyword>
<dbReference type="Gene3D" id="2.60.40.150">
    <property type="entry name" value="C2 domain"/>
    <property type="match status" value="1"/>
</dbReference>
<evidence type="ECO:0000313" key="3">
    <source>
        <dbReference type="Proteomes" id="UP001529510"/>
    </source>
</evidence>
<reference evidence="2 3" key="1">
    <citation type="submission" date="2024-05" db="EMBL/GenBank/DDBJ databases">
        <title>Genome sequencing and assembly of Indian major carp, Cirrhinus mrigala (Hamilton, 1822).</title>
        <authorList>
            <person name="Mohindra V."/>
            <person name="Chowdhury L.M."/>
            <person name="Lal K."/>
            <person name="Jena J.K."/>
        </authorList>
    </citation>
    <scope>NUCLEOTIDE SEQUENCE [LARGE SCALE GENOMIC DNA]</scope>
    <source>
        <strain evidence="2">CM1030</strain>
        <tissue evidence="2">Blood</tissue>
    </source>
</reference>